<proteinExistence type="predicted"/>
<evidence type="ECO:0000313" key="2">
    <source>
        <dbReference type="EMBL" id="KAF9735943.1"/>
    </source>
</evidence>
<evidence type="ECO:0000313" key="3">
    <source>
        <dbReference type="Proteomes" id="UP000756921"/>
    </source>
</evidence>
<protein>
    <submittedName>
        <fullName evidence="2">Uncharacterized protein</fullName>
    </submittedName>
</protein>
<organism evidence="2 3">
    <name type="scientific">Paraphaeosphaeria minitans</name>
    <dbReference type="NCBI Taxonomy" id="565426"/>
    <lineage>
        <taxon>Eukaryota</taxon>
        <taxon>Fungi</taxon>
        <taxon>Dikarya</taxon>
        <taxon>Ascomycota</taxon>
        <taxon>Pezizomycotina</taxon>
        <taxon>Dothideomycetes</taxon>
        <taxon>Pleosporomycetidae</taxon>
        <taxon>Pleosporales</taxon>
        <taxon>Massarineae</taxon>
        <taxon>Didymosphaeriaceae</taxon>
        <taxon>Paraphaeosphaeria</taxon>
    </lineage>
</organism>
<dbReference type="EMBL" id="WJXW01000005">
    <property type="protein sequence ID" value="KAF9735943.1"/>
    <property type="molecule type" value="Genomic_DNA"/>
</dbReference>
<dbReference type="AlphaFoldDB" id="A0A9P6GIY6"/>
<keyword evidence="3" id="KW-1185">Reference proteome</keyword>
<evidence type="ECO:0000256" key="1">
    <source>
        <dbReference type="SAM" id="MobiDB-lite"/>
    </source>
</evidence>
<name>A0A9P6GIY6_9PLEO</name>
<dbReference type="Proteomes" id="UP000756921">
    <property type="component" value="Unassembled WGS sequence"/>
</dbReference>
<feature type="region of interest" description="Disordered" evidence="1">
    <location>
        <begin position="278"/>
        <end position="312"/>
    </location>
</feature>
<sequence length="312" mass="35061">MKAAGQDNWAEDQVSHLHPAQCLPTYRRLPPAARQCSHVRDQWIPARRIPRRPDRRRPSSTRYAPYGGSIHALRNLLSTVLQYVHCGICYPRSCNTSTAESAIHGPTIDTQCFFDVWSSRRPVPMQHEQDGPNRAYLPSRCQLQVDESHPLSLAKKPPCQRHRSLRCPQTPVLCQSPERARTWYLPDQLLREEAETFDTSGKKKSPACPDAAAILLARPPPPPSHQPNMGECGDLEAFTPRAIRKGVRDRAAAPVPHDPSVRCCVGLKRILAMARHLARKEQGPGQGQRKATSVVSEGKRWTRLRGKPRDCV</sequence>
<accession>A0A9P6GIY6</accession>
<comment type="caution">
    <text evidence="2">The sequence shown here is derived from an EMBL/GenBank/DDBJ whole genome shotgun (WGS) entry which is preliminary data.</text>
</comment>
<gene>
    <name evidence="2" type="ORF">PMIN01_05858</name>
</gene>
<reference evidence="2" key="1">
    <citation type="journal article" date="2020" name="Mol. Plant Microbe Interact.">
        <title>Genome Sequence of the Biocontrol Agent Coniothyrium minitans strain Conio (IMI 134523).</title>
        <authorList>
            <person name="Patel D."/>
            <person name="Shittu T.A."/>
            <person name="Baroncelli R."/>
            <person name="Muthumeenakshi S."/>
            <person name="Osborne T.H."/>
            <person name="Janganan T.K."/>
            <person name="Sreenivasaprasad S."/>
        </authorList>
    </citation>
    <scope>NUCLEOTIDE SEQUENCE</scope>
    <source>
        <strain evidence="2">Conio</strain>
    </source>
</reference>